<dbReference type="EMBL" id="CP155447">
    <property type="protein sequence ID" value="XBH05864.1"/>
    <property type="molecule type" value="Genomic_DNA"/>
</dbReference>
<evidence type="ECO:0000256" key="1">
    <source>
        <dbReference type="SAM" id="Phobius"/>
    </source>
</evidence>
<organism evidence="2">
    <name type="scientific">Singulisphaera sp. Ch08</name>
    <dbReference type="NCBI Taxonomy" id="3120278"/>
    <lineage>
        <taxon>Bacteria</taxon>
        <taxon>Pseudomonadati</taxon>
        <taxon>Planctomycetota</taxon>
        <taxon>Planctomycetia</taxon>
        <taxon>Isosphaerales</taxon>
        <taxon>Isosphaeraceae</taxon>
        <taxon>Singulisphaera</taxon>
    </lineage>
</organism>
<feature type="transmembrane region" description="Helical" evidence="1">
    <location>
        <begin position="39"/>
        <end position="67"/>
    </location>
</feature>
<dbReference type="AlphaFoldDB" id="A0AAU7CKP4"/>
<keyword evidence="1" id="KW-0812">Transmembrane</keyword>
<dbReference type="RefSeq" id="WP_406698715.1">
    <property type="nucleotide sequence ID" value="NZ_CP155447.1"/>
</dbReference>
<gene>
    <name evidence="2" type="ORF">V5E97_07495</name>
</gene>
<evidence type="ECO:0000313" key="2">
    <source>
        <dbReference type="EMBL" id="XBH05864.1"/>
    </source>
</evidence>
<protein>
    <submittedName>
        <fullName evidence="2">DUF5989 family protein</fullName>
    </submittedName>
</protein>
<dbReference type="Pfam" id="PF19451">
    <property type="entry name" value="DUF5989"/>
    <property type="match status" value="1"/>
</dbReference>
<reference evidence="2" key="1">
    <citation type="submission" date="2024-05" db="EMBL/GenBank/DDBJ databases">
        <title>Planctomycetes of the genus Singulisphaera possess chitinolytic capabilities.</title>
        <authorList>
            <person name="Ivanova A."/>
        </authorList>
    </citation>
    <scope>NUCLEOTIDE SEQUENCE</scope>
    <source>
        <strain evidence="2">Ch08T</strain>
    </source>
</reference>
<name>A0AAU7CKP4_9BACT</name>
<proteinExistence type="predicted"/>
<sequence length="70" mass="7726">MPNGRQETPKTDSLDAMADSSQPSLAAELFDFMKSNKKWWLLPILLVLGMFGVLLALASTAAAPFIYTMY</sequence>
<keyword evidence="1" id="KW-0472">Membrane</keyword>
<dbReference type="InterPro" id="IPR046031">
    <property type="entry name" value="DUF5989"/>
</dbReference>
<keyword evidence="1" id="KW-1133">Transmembrane helix</keyword>
<accession>A0AAU7CKP4</accession>